<dbReference type="Gene3D" id="1.20.140.10">
    <property type="entry name" value="Butyryl-CoA Dehydrogenase, subunit A, domain 3"/>
    <property type="match status" value="1"/>
</dbReference>
<evidence type="ECO:0000259" key="9">
    <source>
        <dbReference type="Pfam" id="PF02770"/>
    </source>
</evidence>
<dbReference type="InterPro" id="IPR046373">
    <property type="entry name" value="Acyl-CoA_Oxase/DH_mid-dom_sf"/>
</dbReference>
<dbReference type="PANTHER" id="PTHR48083">
    <property type="entry name" value="MEDIUM-CHAIN SPECIFIC ACYL-COA DEHYDROGENASE, MITOCHONDRIAL-RELATED"/>
    <property type="match status" value="1"/>
</dbReference>
<proteinExistence type="inferred from homology"/>
<dbReference type="InterPro" id="IPR036250">
    <property type="entry name" value="AcylCo_DH-like_C"/>
</dbReference>
<dbReference type="SUPFAM" id="SSF56645">
    <property type="entry name" value="Acyl-CoA dehydrogenase NM domain-like"/>
    <property type="match status" value="1"/>
</dbReference>
<comment type="caution">
    <text evidence="11">The sequence shown here is derived from an EMBL/GenBank/DDBJ whole genome shotgun (WGS) entry which is preliminary data.</text>
</comment>
<evidence type="ECO:0000259" key="10">
    <source>
        <dbReference type="Pfam" id="PF02771"/>
    </source>
</evidence>
<reference evidence="11" key="2">
    <citation type="submission" date="2020-09" db="EMBL/GenBank/DDBJ databases">
        <authorList>
            <person name="Sun Q."/>
            <person name="Kim S."/>
        </authorList>
    </citation>
    <scope>NUCLEOTIDE SEQUENCE</scope>
    <source>
        <strain evidence="11">KCTC 32255</strain>
    </source>
</reference>
<dbReference type="InterPro" id="IPR037069">
    <property type="entry name" value="AcylCoA_DH/ox_N_sf"/>
</dbReference>
<dbReference type="Pfam" id="PF02770">
    <property type="entry name" value="Acyl-CoA_dh_M"/>
    <property type="match status" value="1"/>
</dbReference>
<comment type="subunit">
    <text evidence="3">Homodimer.</text>
</comment>
<evidence type="ECO:0000313" key="12">
    <source>
        <dbReference type="Proteomes" id="UP000648075"/>
    </source>
</evidence>
<accession>A0A918PQN6</accession>
<dbReference type="EMBL" id="BMZA01000043">
    <property type="protein sequence ID" value="GGZ17881.1"/>
    <property type="molecule type" value="Genomic_DNA"/>
</dbReference>
<evidence type="ECO:0000259" key="8">
    <source>
        <dbReference type="Pfam" id="PF00441"/>
    </source>
</evidence>
<evidence type="ECO:0000256" key="6">
    <source>
        <dbReference type="ARBA" id="ARBA00023002"/>
    </source>
</evidence>
<dbReference type="GO" id="GO:0033539">
    <property type="term" value="P:fatty acid beta-oxidation using acyl-CoA dehydrogenase"/>
    <property type="evidence" value="ECO:0007669"/>
    <property type="project" value="TreeGrafter"/>
</dbReference>
<keyword evidence="5 7" id="KW-0274">FAD</keyword>
<dbReference type="InterPro" id="IPR009100">
    <property type="entry name" value="AcylCoA_DH/oxidase_NM_dom_sf"/>
</dbReference>
<keyword evidence="6 7" id="KW-0560">Oxidoreductase</keyword>
<dbReference type="AlphaFoldDB" id="A0A918PQN6"/>
<reference evidence="11" key="1">
    <citation type="journal article" date="2014" name="Int. J. Syst. Evol. Microbiol.">
        <title>Complete genome sequence of Corynebacterium casei LMG S-19264T (=DSM 44701T), isolated from a smear-ripened cheese.</title>
        <authorList>
            <consortium name="US DOE Joint Genome Institute (JGI-PGF)"/>
            <person name="Walter F."/>
            <person name="Albersmeier A."/>
            <person name="Kalinowski J."/>
            <person name="Ruckert C."/>
        </authorList>
    </citation>
    <scope>NUCLEOTIDE SEQUENCE</scope>
    <source>
        <strain evidence="11">KCTC 32255</strain>
    </source>
</reference>
<evidence type="ECO:0000256" key="7">
    <source>
        <dbReference type="RuleBase" id="RU362125"/>
    </source>
</evidence>
<feature type="domain" description="Acyl-CoA dehydrogenase/oxidase N-terminal" evidence="10">
    <location>
        <begin position="7"/>
        <end position="131"/>
    </location>
</feature>
<keyword evidence="4 7" id="KW-0285">Flavoprotein</keyword>
<name>A0A918PQN6_9SPHN</name>
<dbReference type="PANTHER" id="PTHR48083:SF13">
    <property type="entry name" value="ACYL-COA DEHYDROGENASE FAMILY MEMBER 11"/>
    <property type="match status" value="1"/>
</dbReference>
<dbReference type="Gene3D" id="1.10.540.10">
    <property type="entry name" value="Acyl-CoA dehydrogenase/oxidase, N-terminal domain"/>
    <property type="match status" value="1"/>
</dbReference>
<dbReference type="GO" id="GO:0003995">
    <property type="term" value="F:acyl-CoA dehydrogenase activity"/>
    <property type="evidence" value="ECO:0007669"/>
    <property type="project" value="TreeGrafter"/>
</dbReference>
<dbReference type="SUPFAM" id="SSF47203">
    <property type="entry name" value="Acyl-CoA dehydrogenase C-terminal domain-like"/>
    <property type="match status" value="1"/>
</dbReference>
<dbReference type="Pfam" id="PF02771">
    <property type="entry name" value="Acyl-CoA_dh_N"/>
    <property type="match status" value="1"/>
</dbReference>
<feature type="domain" description="Acyl-CoA dehydrogenase/oxidase C-terminal" evidence="8">
    <location>
        <begin position="249"/>
        <end position="397"/>
    </location>
</feature>
<evidence type="ECO:0000256" key="3">
    <source>
        <dbReference type="ARBA" id="ARBA00011738"/>
    </source>
</evidence>
<keyword evidence="12" id="KW-1185">Reference proteome</keyword>
<evidence type="ECO:0000256" key="4">
    <source>
        <dbReference type="ARBA" id="ARBA00022630"/>
    </source>
</evidence>
<dbReference type="GO" id="GO:0005737">
    <property type="term" value="C:cytoplasm"/>
    <property type="evidence" value="ECO:0007669"/>
    <property type="project" value="TreeGrafter"/>
</dbReference>
<dbReference type="FunFam" id="2.40.110.10:FF:000002">
    <property type="entry name" value="Acyl-CoA dehydrogenase fadE12"/>
    <property type="match status" value="1"/>
</dbReference>
<evidence type="ECO:0000313" key="11">
    <source>
        <dbReference type="EMBL" id="GGZ17881.1"/>
    </source>
</evidence>
<dbReference type="Pfam" id="PF00441">
    <property type="entry name" value="Acyl-CoA_dh_1"/>
    <property type="match status" value="1"/>
</dbReference>
<protein>
    <submittedName>
        <fullName evidence="11">Acyl-CoA dehydrogenase</fullName>
    </submittedName>
</protein>
<dbReference type="InterPro" id="IPR009075">
    <property type="entry name" value="AcylCo_DH/oxidase_C"/>
</dbReference>
<dbReference type="InterPro" id="IPR006091">
    <property type="entry name" value="Acyl-CoA_Oxase/DH_mid-dom"/>
</dbReference>
<dbReference type="Gene3D" id="2.40.110.10">
    <property type="entry name" value="Butyryl-CoA Dehydrogenase, subunit A, domain 2"/>
    <property type="match status" value="1"/>
</dbReference>
<evidence type="ECO:0000256" key="1">
    <source>
        <dbReference type="ARBA" id="ARBA00001974"/>
    </source>
</evidence>
<feature type="domain" description="Acyl-CoA oxidase/dehydrogenase middle" evidence="9">
    <location>
        <begin position="135"/>
        <end position="237"/>
    </location>
</feature>
<organism evidence="11 12">
    <name type="scientific">Novosphingobium colocasiae</name>
    <dbReference type="NCBI Taxonomy" id="1256513"/>
    <lineage>
        <taxon>Bacteria</taxon>
        <taxon>Pseudomonadati</taxon>
        <taxon>Pseudomonadota</taxon>
        <taxon>Alphaproteobacteria</taxon>
        <taxon>Sphingomonadales</taxon>
        <taxon>Sphingomonadaceae</taxon>
        <taxon>Novosphingobium</taxon>
    </lineage>
</organism>
<dbReference type="InterPro" id="IPR013786">
    <property type="entry name" value="AcylCoA_DH/ox_N"/>
</dbReference>
<sequence>MDFEYSDKMKELQAKVRAFMDEHIYPIEHEWLAHQKDPSTMWTPWPQIEDIKAKAKEAGLWNLFLPKEYGKISPGLTTLEYAPLAEEMGRVMGSSEFFNCSAPDTGNMEVLAKYGTPEQQERWLKPLLDGEIRSAFAMTEPDVASSDATNIETSIIRDGDDYVVNGRKWWISGAMDPRTKVFILLGKTPDADRARHQQHSQILIPADTPGIEIVRPLSVVGSFHGPSGHAEMVFRDVRVPKENLILGEGRGFEVAQGRLGPGRIHHCMRAIGLAQRSLEYMARRVESRVAFGRKLSDQSSIRQDVALSFCEIEQARLLTLKAADAMDRHGNKVAKDLIAAIKIVAPRMAQTVIDRAIQSFGGMGVGPDTPLAAAFVNARHLRIADGPDEVHMSQLGKMKIAKFNDGGPHR</sequence>
<dbReference type="InterPro" id="IPR050741">
    <property type="entry name" value="Acyl-CoA_dehydrogenase"/>
</dbReference>
<dbReference type="RefSeq" id="WP_189622602.1">
    <property type="nucleotide sequence ID" value="NZ_BMZA01000043.1"/>
</dbReference>
<dbReference type="GO" id="GO:0050660">
    <property type="term" value="F:flavin adenine dinucleotide binding"/>
    <property type="evidence" value="ECO:0007669"/>
    <property type="project" value="InterPro"/>
</dbReference>
<comment type="cofactor">
    <cofactor evidence="1 7">
        <name>FAD</name>
        <dbReference type="ChEBI" id="CHEBI:57692"/>
    </cofactor>
</comment>
<gene>
    <name evidence="11" type="ORF">GCM10011614_35400</name>
</gene>
<evidence type="ECO:0000256" key="5">
    <source>
        <dbReference type="ARBA" id="ARBA00022827"/>
    </source>
</evidence>
<evidence type="ECO:0000256" key="2">
    <source>
        <dbReference type="ARBA" id="ARBA00009347"/>
    </source>
</evidence>
<dbReference type="Proteomes" id="UP000648075">
    <property type="component" value="Unassembled WGS sequence"/>
</dbReference>
<comment type="similarity">
    <text evidence="2 7">Belongs to the acyl-CoA dehydrogenase family.</text>
</comment>